<dbReference type="PANTHER" id="PTHR47260:SF6">
    <property type="entry name" value="THIOESTERASE DOMAIN-CONTAINING PROTEIN"/>
    <property type="match status" value="1"/>
</dbReference>
<proteinExistence type="predicted"/>
<dbReference type="PANTHER" id="PTHR47260">
    <property type="entry name" value="UPF0644 PROTEIN PB2B4.06"/>
    <property type="match status" value="1"/>
</dbReference>
<keyword evidence="3" id="KW-1185">Reference proteome</keyword>
<dbReference type="InterPro" id="IPR006683">
    <property type="entry name" value="Thioestr_dom"/>
</dbReference>
<reference evidence="2" key="1">
    <citation type="journal article" date="2021" name="Mol. Plant Microbe Interact.">
        <title>Complete Genome Sequence of the Plant-Pathogenic Fungus Colletotrichum lupini.</title>
        <authorList>
            <person name="Baroncelli R."/>
            <person name="Pensec F."/>
            <person name="Da Lio D."/>
            <person name="Boufleur T."/>
            <person name="Vicente I."/>
            <person name="Sarrocco S."/>
            <person name="Picot A."/>
            <person name="Baraldi E."/>
            <person name="Sukno S."/>
            <person name="Thon M."/>
            <person name="Le Floch G."/>
        </authorList>
    </citation>
    <scope>NUCLEOTIDE SEQUENCE</scope>
    <source>
        <strain evidence="2">IMI 504893</strain>
    </source>
</reference>
<dbReference type="Pfam" id="PF03061">
    <property type="entry name" value="4HBT"/>
    <property type="match status" value="1"/>
</dbReference>
<feature type="domain" description="Thioesterase" evidence="1">
    <location>
        <begin position="221"/>
        <end position="300"/>
    </location>
</feature>
<dbReference type="CDD" id="cd03443">
    <property type="entry name" value="PaaI_thioesterase"/>
    <property type="match status" value="1"/>
</dbReference>
<name>A0A9Q8WP17_9PEZI</name>
<evidence type="ECO:0000313" key="2">
    <source>
        <dbReference type="EMBL" id="UQC90728.1"/>
    </source>
</evidence>
<dbReference type="GeneID" id="73350192"/>
<dbReference type="Gene3D" id="3.10.129.10">
    <property type="entry name" value="Hotdog Thioesterase"/>
    <property type="match status" value="1"/>
</dbReference>
<dbReference type="SUPFAM" id="SSF54637">
    <property type="entry name" value="Thioesterase/thiol ester dehydrase-isomerase"/>
    <property type="match status" value="1"/>
</dbReference>
<dbReference type="RefSeq" id="XP_049152329.1">
    <property type="nucleotide sequence ID" value="XM_049295182.1"/>
</dbReference>
<dbReference type="AlphaFoldDB" id="A0A9Q8WP17"/>
<protein>
    <submittedName>
        <fullName evidence="2">Thioesterase superfamily protein</fullName>
    </submittedName>
</protein>
<dbReference type="InterPro" id="IPR029069">
    <property type="entry name" value="HotDog_dom_sf"/>
</dbReference>
<accession>A0A9Q8WP17</accession>
<gene>
    <name evidence="2" type="ORF">CLUP02_16258</name>
</gene>
<dbReference type="InterPro" id="IPR052061">
    <property type="entry name" value="PTE-AB_protein"/>
</dbReference>
<sequence length="314" mass="34452">MAGLRVMVFENETKTETSTCRPIYRQVAVDGVQKNAQGCTPLVLASPRQASMCIQLNCKDAIGSSNPCASFPSKLHYLGCLVRPTATVRTRGVGAGPLTLTCHLQFCHQRLEFLIDPVINSPTMTDTDVKSHPDYKHFASIPWCARLLSQSDTSSHVVQVSQNRTVLPTRENTYVGGTLNTPDTIKAWLIIHPKPQGPDWKVDELCSLITFDHGMIGFPETAHGGVVALVMDEVTGIHIVAQRPAGTEPNKDFRTGYLNTSFRKPVPAPGTVLVRSRIARVEGRKYFVAAQLEDENGEVLATAEVLYISIKNKL</sequence>
<dbReference type="KEGG" id="clup:CLUP02_16258"/>
<evidence type="ECO:0000259" key="1">
    <source>
        <dbReference type="Pfam" id="PF03061"/>
    </source>
</evidence>
<dbReference type="EMBL" id="CP019481">
    <property type="protein sequence ID" value="UQC90728.1"/>
    <property type="molecule type" value="Genomic_DNA"/>
</dbReference>
<dbReference type="Proteomes" id="UP000830671">
    <property type="component" value="Chromosome 9"/>
</dbReference>
<evidence type="ECO:0000313" key="3">
    <source>
        <dbReference type="Proteomes" id="UP000830671"/>
    </source>
</evidence>
<organism evidence="2 3">
    <name type="scientific">Colletotrichum lupini</name>
    <dbReference type="NCBI Taxonomy" id="145971"/>
    <lineage>
        <taxon>Eukaryota</taxon>
        <taxon>Fungi</taxon>
        <taxon>Dikarya</taxon>
        <taxon>Ascomycota</taxon>
        <taxon>Pezizomycotina</taxon>
        <taxon>Sordariomycetes</taxon>
        <taxon>Hypocreomycetidae</taxon>
        <taxon>Glomerellales</taxon>
        <taxon>Glomerellaceae</taxon>
        <taxon>Colletotrichum</taxon>
        <taxon>Colletotrichum acutatum species complex</taxon>
    </lineage>
</organism>